<organism evidence="3 4">
    <name type="scientific">Pseudomonas savastanoi pv. glycinea str. race 4</name>
    <dbReference type="NCBI Taxonomy" id="875330"/>
    <lineage>
        <taxon>Bacteria</taxon>
        <taxon>Pseudomonadati</taxon>
        <taxon>Pseudomonadota</taxon>
        <taxon>Gammaproteobacteria</taxon>
        <taxon>Pseudomonadales</taxon>
        <taxon>Pseudomonadaceae</taxon>
        <taxon>Pseudomonas</taxon>
    </lineage>
</organism>
<reference evidence="3 4" key="1">
    <citation type="journal article" date="2011" name="PLoS Pathog.">
        <title>Dynamic evolution of pathogenicity revealed by sequencing and comparative genomics of 19 Pseudomonas syringae isolates.</title>
        <authorList>
            <person name="Baltrus D.A."/>
            <person name="Nishimura M.T."/>
            <person name="Romanchuk A."/>
            <person name="Chang J.H."/>
            <person name="Mukhtar M.S."/>
            <person name="Cherkis K."/>
            <person name="Roach J."/>
            <person name="Grant S.R."/>
            <person name="Jones C.D."/>
            <person name="Dangl J.L."/>
        </authorList>
    </citation>
    <scope>NUCLEOTIDE SEQUENCE [LARGE SCALE GENOMIC DNA]</scope>
    <source>
        <strain evidence="4">race 4</strain>
    </source>
</reference>
<evidence type="ECO:0000313" key="3">
    <source>
        <dbReference type="EMBL" id="EGH15780.1"/>
    </source>
</evidence>
<dbReference type="InterPro" id="IPR016162">
    <property type="entry name" value="Ald_DH_N"/>
</dbReference>
<evidence type="ECO:0000256" key="2">
    <source>
        <dbReference type="SAM" id="MobiDB-lite"/>
    </source>
</evidence>
<dbReference type="HOGENOM" id="CLU_005391_6_8_6"/>
<dbReference type="Proteomes" id="UP000005466">
    <property type="component" value="Unassembled WGS sequence"/>
</dbReference>
<dbReference type="EC" id="1.2.1.16" evidence="3"/>
<dbReference type="InterPro" id="IPR016161">
    <property type="entry name" value="Ald_DH/histidinol_DH"/>
</dbReference>
<comment type="caution">
    <text evidence="3">The sequence shown here is derived from an EMBL/GenBank/DDBJ whole genome shotgun (WGS) entry which is preliminary data.</text>
</comment>
<dbReference type="AlphaFoldDB" id="F3C967"/>
<proteinExistence type="predicted"/>
<evidence type="ECO:0000256" key="1">
    <source>
        <dbReference type="ARBA" id="ARBA00023002"/>
    </source>
</evidence>
<gene>
    <name evidence="3" type="primary">gabD</name>
    <name evidence="3" type="ORF">Pgy4_22094</name>
</gene>
<name>F3C967_PSESG</name>
<accession>F3C967</accession>
<evidence type="ECO:0000313" key="4">
    <source>
        <dbReference type="Proteomes" id="UP000005466"/>
    </source>
</evidence>
<feature type="region of interest" description="Disordered" evidence="2">
    <location>
        <begin position="32"/>
        <end position="53"/>
    </location>
</feature>
<protein>
    <submittedName>
        <fullName evidence="3">Succinate-semialdehyde dehydrogenase I</fullName>
        <ecNumber evidence="3">1.2.1.16</ecNumber>
    </submittedName>
</protein>
<feature type="non-terminal residue" evidence="3">
    <location>
        <position position="53"/>
    </location>
</feature>
<dbReference type="Gene3D" id="3.40.605.10">
    <property type="entry name" value="Aldehyde Dehydrogenase, Chain A, domain 1"/>
    <property type="match status" value="1"/>
</dbReference>
<keyword evidence="1 3" id="KW-0560">Oxidoreductase</keyword>
<dbReference type="EMBL" id="ADWY01001053">
    <property type="protein sequence ID" value="EGH15780.1"/>
    <property type="molecule type" value="Genomic_DNA"/>
</dbReference>
<sequence>MQLKDSTLFRQQAYINGQWLDADGGQSIKVNNPANNEILGTVPKMGAAETRRA</sequence>
<dbReference type="GO" id="GO:0009013">
    <property type="term" value="F:succinate-semialdehyde dehydrogenase [NAD(P)+] activity"/>
    <property type="evidence" value="ECO:0007669"/>
    <property type="project" value="UniProtKB-EC"/>
</dbReference>
<dbReference type="SUPFAM" id="SSF53720">
    <property type="entry name" value="ALDH-like"/>
    <property type="match status" value="1"/>
</dbReference>